<reference evidence="2 4" key="2">
    <citation type="submission" date="2016-10" db="EMBL/GenBank/DDBJ databases">
        <authorList>
            <person name="de Groot N.N."/>
        </authorList>
    </citation>
    <scope>NUCLEOTIDE SEQUENCE [LARGE SCALE GENOMIC DNA]</scope>
    <source>
        <strain evidence="2 4">OGL-20</strain>
    </source>
</reference>
<dbReference type="PATRIC" id="fig|277988.4.peg.2133"/>
<evidence type="ECO:0000313" key="2">
    <source>
        <dbReference type="EMBL" id="SEV96718.1"/>
    </source>
</evidence>
<dbReference type="Proteomes" id="UP000051862">
    <property type="component" value="Unassembled WGS sequence"/>
</dbReference>
<name>A0A0Q2S2D0_9EURY</name>
<organism evidence="1 3">
    <name type="scientific">Thermococcus thioreducens</name>
    <dbReference type="NCBI Taxonomy" id="277988"/>
    <lineage>
        <taxon>Archaea</taxon>
        <taxon>Methanobacteriati</taxon>
        <taxon>Methanobacteriota</taxon>
        <taxon>Thermococci</taxon>
        <taxon>Thermococcales</taxon>
        <taxon>Thermococcaceae</taxon>
        <taxon>Thermococcus</taxon>
    </lineage>
</organism>
<evidence type="ECO:0000313" key="1">
    <source>
        <dbReference type="EMBL" id="KQH81659.1"/>
    </source>
</evidence>
<dbReference type="STRING" id="277988.SAMN05216170_1145"/>
<evidence type="ECO:0000313" key="3">
    <source>
        <dbReference type="Proteomes" id="UP000051862"/>
    </source>
</evidence>
<accession>A0A0Q2S2D0</accession>
<sequence length="92" mass="10371">MPRNHTISLKIYKAINFMPTTEVLTQSEKEVITVKYDGYMEKKTMIYYFKIGKTSAEVLGLYLTVEYAAVKAGAEAGLKELGKEFLKKVLVG</sequence>
<evidence type="ECO:0000313" key="4">
    <source>
        <dbReference type="Proteomes" id="UP000182125"/>
    </source>
</evidence>
<dbReference type="EMBL" id="LIXN01000019">
    <property type="protein sequence ID" value="KQH81659.1"/>
    <property type="molecule type" value="Genomic_DNA"/>
</dbReference>
<reference evidence="1 3" key="1">
    <citation type="submission" date="2015-08" db="EMBL/GenBank/DDBJ databases">
        <title>Thermococcus thioreducens DSM 14981 genome sequencing.</title>
        <authorList>
            <person name="Hong S.-J."/>
            <person name="Kim M.-C."/>
            <person name="Shin J.-H."/>
        </authorList>
    </citation>
    <scope>NUCLEOTIDE SEQUENCE [LARGE SCALE GENOMIC DNA]</scope>
    <source>
        <strain evidence="1 3">DSM 14981</strain>
    </source>
</reference>
<proteinExistence type="predicted"/>
<dbReference type="Proteomes" id="UP000182125">
    <property type="component" value="Unassembled WGS sequence"/>
</dbReference>
<dbReference type="EMBL" id="FOIW01000001">
    <property type="protein sequence ID" value="SEV96718.1"/>
    <property type="molecule type" value="Genomic_DNA"/>
</dbReference>
<gene>
    <name evidence="1" type="ORF">AMR53_10160</name>
    <name evidence="2" type="ORF">SAMN05216170_1145</name>
</gene>
<protein>
    <submittedName>
        <fullName evidence="1">Uncharacterized protein</fullName>
    </submittedName>
</protein>
<dbReference type="AlphaFoldDB" id="A0A0Q2S2D0"/>